<comment type="caution">
    <text evidence="3">The sequence shown here is derived from an EMBL/GenBank/DDBJ whole genome shotgun (WGS) entry which is preliminary data.</text>
</comment>
<dbReference type="InterPro" id="IPR025736">
    <property type="entry name" value="PucR_C-HTH_dom"/>
</dbReference>
<dbReference type="InterPro" id="IPR051448">
    <property type="entry name" value="CdaR-like_regulators"/>
</dbReference>
<dbReference type="PANTHER" id="PTHR33744">
    <property type="entry name" value="CARBOHYDRATE DIACID REGULATOR"/>
    <property type="match status" value="1"/>
</dbReference>
<proteinExistence type="inferred from homology"/>
<protein>
    <submittedName>
        <fullName evidence="3">Helix-turn-helix domain-containing protein</fullName>
    </submittedName>
</protein>
<evidence type="ECO:0000313" key="3">
    <source>
        <dbReference type="EMBL" id="MEB3103941.1"/>
    </source>
</evidence>
<comment type="similarity">
    <text evidence="1">Belongs to the CdaR family.</text>
</comment>
<sequence length="737" mass="85826">MNSRKDLLMMKIDDHLRKMARQLVKFDTLNETLDYLTESFWNKFFCDYVAIILKEGNLLKIKFEKGESKVLAQQFPLEGQDFSPLFLTKGVAHLTEIPEDQQCRFEQYLKAEGFSNWLTVPIKESDFDSLGICVIGYRKSVPFVVEKSVENLFLEFGKDIATSIGVAINRDNEKKKVIGIDWLKENIYLGSSIDQLIKKIVERAGHETNADSAYVYLYDEVLNEFVYHPPSYGVFGSTAKIKIHDDYNLFHHFRFLEKEGGNELTIPLMVNLKTIGVLHVAKTTDIFTREDKERLQFLSSYVSVLIENARLYKSELEAKSRLEKIVIQNQELVQQTATREDFAELVNTISRMIHSTVILYDRFFRPITYSMTADSNDIEQISAVLNDKKWEIMKDANQEQWIRLNDVLGEYGIWKVIGGKDLHGYLAINLDKQEIDVFIRMELNQALNVCAIQFIKQKLVADAKEQIKDSLFINQLLVEKIEDKSKIAQYSSLFNFNIHESHKIGLMSIEFNGKFYDEHDLFAQEITKNWLWERIREKLSQFDPDILLTRKDSYYVLFASEKKERENKNYWESIYHLIKKFVSNERPGGDIFLGISKSTESMDDYFTCYKQALQALNIVSLRHKNKGFLSFNGLGSYAVLHNLHDHDTGRLFIREYLDPLMASGNDKTRDLFDTLHVYLQVNGNMKDTAGCLHIHVNTLKYRLGKIKELLNLDIDDAEVRFNLMLAYKLYDLYHLSN</sequence>
<reference evidence="3" key="1">
    <citation type="submission" date="2023-12" db="EMBL/GenBank/DDBJ databases">
        <title>Fervidustalea candida gen. nov., sp. nov., a novel member of the family Paenibacillaceae isolated from a geothermal area.</title>
        <authorList>
            <person name="Li W.-J."/>
            <person name="Jiao J.-Y."/>
            <person name="Chen Y."/>
        </authorList>
    </citation>
    <scope>NUCLEOTIDE SEQUENCE</scope>
    <source>
        <strain evidence="3">SYSU GA230002</strain>
    </source>
</reference>
<dbReference type="InterPro" id="IPR029016">
    <property type="entry name" value="GAF-like_dom_sf"/>
</dbReference>
<name>A0ABU5ZQQ1_9BACL</name>
<accession>A0ABU5ZQQ1</accession>
<evidence type="ECO:0000259" key="2">
    <source>
        <dbReference type="SMART" id="SM00065"/>
    </source>
</evidence>
<dbReference type="SMART" id="SM00065">
    <property type="entry name" value="GAF"/>
    <property type="match status" value="1"/>
</dbReference>
<evidence type="ECO:0000313" key="4">
    <source>
        <dbReference type="Proteomes" id="UP001310386"/>
    </source>
</evidence>
<dbReference type="InterPro" id="IPR042070">
    <property type="entry name" value="PucR_C-HTH_sf"/>
</dbReference>
<feature type="domain" description="GAF" evidence="2">
    <location>
        <begin position="192"/>
        <end position="316"/>
    </location>
</feature>
<dbReference type="Proteomes" id="UP001310386">
    <property type="component" value="Unassembled WGS sequence"/>
</dbReference>
<keyword evidence="4" id="KW-1185">Reference proteome</keyword>
<dbReference type="SUPFAM" id="SSF55781">
    <property type="entry name" value="GAF domain-like"/>
    <property type="match status" value="2"/>
</dbReference>
<gene>
    <name evidence="3" type="ORF">VF724_20200</name>
</gene>
<dbReference type="Gene3D" id="3.30.450.40">
    <property type="match status" value="2"/>
</dbReference>
<evidence type="ECO:0000256" key="1">
    <source>
        <dbReference type="ARBA" id="ARBA00006754"/>
    </source>
</evidence>
<dbReference type="InterPro" id="IPR041522">
    <property type="entry name" value="CdaR_GGDEF"/>
</dbReference>
<dbReference type="InterPro" id="IPR003018">
    <property type="entry name" value="GAF"/>
</dbReference>
<dbReference type="Pfam" id="PF13556">
    <property type="entry name" value="HTH_30"/>
    <property type="match status" value="1"/>
</dbReference>
<dbReference type="Gene3D" id="1.10.10.2840">
    <property type="entry name" value="PucR C-terminal helix-turn-helix domain"/>
    <property type="match status" value="1"/>
</dbReference>
<dbReference type="EMBL" id="JAYJLD010000060">
    <property type="protein sequence ID" value="MEB3103941.1"/>
    <property type="molecule type" value="Genomic_DNA"/>
</dbReference>
<organism evidence="3 4">
    <name type="scientific">Ferviditalea candida</name>
    <dbReference type="NCBI Taxonomy" id="3108399"/>
    <lineage>
        <taxon>Bacteria</taxon>
        <taxon>Bacillati</taxon>
        <taxon>Bacillota</taxon>
        <taxon>Bacilli</taxon>
        <taxon>Bacillales</taxon>
        <taxon>Paenibacillaceae</taxon>
        <taxon>Ferviditalea</taxon>
    </lineage>
</organism>
<dbReference type="Pfam" id="PF17853">
    <property type="entry name" value="GGDEF_2"/>
    <property type="match status" value="1"/>
</dbReference>
<dbReference type="PANTHER" id="PTHR33744:SF1">
    <property type="entry name" value="DNA-BINDING TRANSCRIPTIONAL ACTIVATOR ADER"/>
    <property type="match status" value="1"/>
</dbReference>